<gene>
    <name evidence="1" type="ORF">Q5934_13915</name>
</gene>
<evidence type="ECO:0008006" key="3">
    <source>
        <dbReference type="Google" id="ProtNLM"/>
    </source>
</evidence>
<proteinExistence type="predicted"/>
<dbReference type="AlphaFoldDB" id="A0AAW7ZU52"/>
<reference evidence="1" key="1">
    <citation type="submission" date="2023-07" db="EMBL/GenBank/DDBJ databases">
        <title>Isolates cultured from stool samples of acute diarrhea patients.</title>
        <authorList>
            <person name="Jiang S."/>
        </authorList>
    </citation>
    <scope>NUCLEOTIDE SEQUENCE</scope>
    <source>
        <strain evidence="1">L4424</strain>
    </source>
</reference>
<name>A0AAW7ZU52_ENTAS</name>
<organism evidence="1 2">
    <name type="scientific">Enterobacter asburiae</name>
    <dbReference type="NCBI Taxonomy" id="61645"/>
    <lineage>
        <taxon>Bacteria</taxon>
        <taxon>Pseudomonadati</taxon>
        <taxon>Pseudomonadota</taxon>
        <taxon>Gammaproteobacteria</taxon>
        <taxon>Enterobacterales</taxon>
        <taxon>Enterobacteriaceae</taxon>
        <taxon>Enterobacter</taxon>
        <taxon>Enterobacter cloacae complex</taxon>
    </lineage>
</organism>
<accession>A0AAW7ZU52</accession>
<sequence>MQWIDEKDLVTWAKRTDARALLIDMVADLIRATIPDTNRYRFRFPGGDVGQIRGWDGDLETVEAVGFVPAGKSKWEFGAGAGAAKASRDYEKRTEKTAPEIMTENAFVLVNLEAWDTPREMLTKWEDERKAEGKWREVKYIDAVTLIHWLDSHPAVAAKYARDVLGNAPKEGALSTDEYWEEFSNQFTPRLSEKVVIGDRQKAADELITKLLGPAGTILIGAETAEDVVAFAVAAIRSSEPEKRVLLESRTLIVRTESAARELSRKSGLAFIATKGAEPLAGVLSVSCPTLSAATGALARKYQPLERPSASSMAEGFMLMGLDLDQGYELAQRCGRSLTILKRLIPNGAPVQPEWISQAVALKSAFLAGGWSSNVQMDCDLLKELGGFNSYTDLDSVLMPMLAMSDRPIDKVAEIWQTRAPVDAFYFYGQQVTDADLNRLRDAIVKVFSYVALPPARNEKFSLNYTAPAGYSNWLRDGLALTLVIIASMHGVAGLHINGKTPQQYVDEVVAALPDWGRSHHSIIRLGDQAALFAEAAPNPFLTALESILEGSLDELVEIFGKEDGSIFGPSSTHIHFLWALETIAWDPKYLNRAALVLAKLAEIDPEPDSNFANRPINSLRAILLSWSPNTYAPQERRIACLDAILSISPEVGWQLLLKLLPRLHDSSSRTHHPKIRDLAPKVTEEITFGLVWDFEAAIVNRALVLAGNDEERIKMLIGSFGAFRAESRALVLAQVDKYLDSYQTDQGCKVWYALQEEAARHNYFSDSEWAMKPEERASIDGVVERHRPADPMVKDRQAFDDWLPYIGKYQPEGGAFMDLDEMRKGVLERVLLRDGVEGILRLARMVKHPTLIGPALRHTSISMEQMIELLHGTFNHGALKELAFNISAVGAERFGDKWKEAFAERVLAHIQDGPSKVRLMLGWPQDEATWSLVDSLGSQIHEMYWKQINFLPIHGTLEQLLYAIEQLRQHNRDIDVFGLVHLRLKDLSTDLIQALLINGVSQVEEAAKRMGTMLSYYLSQALTELRKRSDVQELDIARIEYAYLPVIRFEEQPLSIIGLMTRAPDLFVDVLSHVFRGKNTALAEVVTDEMKARAQASYGLLNAFKTVPGLNGVEVDSGILAEWVSQARRIAAAKDLTEICDFQIGKLLAHAPSDTNKTFWPPSVVCKVIEDIASSDLESGFSIECHNKRGVYSKSLNEGGEQERYLAEQYQQWADNTYLYPRTSVMLANIADSWLRQAADEDIRAEQGKMKW</sequence>
<protein>
    <recommendedName>
        <fullName evidence="3">XRE family transcriptional regulator</fullName>
    </recommendedName>
</protein>
<dbReference type="Proteomes" id="UP001176432">
    <property type="component" value="Unassembled WGS sequence"/>
</dbReference>
<dbReference type="RefSeq" id="WP_045888287.1">
    <property type="nucleotide sequence ID" value="NZ_CP077411.1"/>
</dbReference>
<dbReference type="EMBL" id="JAUPXB010000001">
    <property type="protein sequence ID" value="MDO7922578.1"/>
    <property type="molecule type" value="Genomic_DNA"/>
</dbReference>
<comment type="caution">
    <text evidence="1">The sequence shown here is derived from an EMBL/GenBank/DDBJ whole genome shotgun (WGS) entry which is preliminary data.</text>
</comment>
<evidence type="ECO:0000313" key="2">
    <source>
        <dbReference type="Proteomes" id="UP001176432"/>
    </source>
</evidence>
<evidence type="ECO:0000313" key="1">
    <source>
        <dbReference type="EMBL" id="MDO7922578.1"/>
    </source>
</evidence>